<dbReference type="Pfam" id="PF01161">
    <property type="entry name" value="PBP"/>
    <property type="match status" value="1"/>
</dbReference>
<dbReference type="EMBL" id="JAIFRP010000031">
    <property type="protein sequence ID" value="KAK2582346.1"/>
    <property type="molecule type" value="Genomic_DNA"/>
</dbReference>
<organism evidence="10 11">
    <name type="scientific">Odynerus spinipes</name>
    <dbReference type="NCBI Taxonomy" id="1348599"/>
    <lineage>
        <taxon>Eukaryota</taxon>
        <taxon>Metazoa</taxon>
        <taxon>Ecdysozoa</taxon>
        <taxon>Arthropoda</taxon>
        <taxon>Hexapoda</taxon>
        <taxon>Insecta</taxon>
        <taxon>Pterygota</taxon>
        <taxon>Neoptera</taxon>
        <taxon>Endopterygota</taxon>
        <taxon>Hymenoptera</taxon>
        <taxon>Apocrita</taxon>
        <taxon>Aculeata</taxon>
        <taxon>Vespoidea</taxon>
        <taxon>Vespidae</taxon>
        <taxon>Eumeninae</taxon>
        <taxon>Odynerus</taxon>
    </lineage>
</organism>
<accession>A0AAD9VPJ2</accession>
<dbReference type="InterPro" id="IPR036610">
    <property type="entry name" value="PEBP-like_sf"/>
</dbReference>
<keyword evidence="3" id="KW-0689">Ribosomal protein</keyword>
<evidence type="ECO:0000256" key="9">
    <source>
        <dbReference type="ARBA" id="ARBA00041206"/>
    </source>
</evidence>
<evidence type="ECO:0000256" key="4">
    <source>
        <dbReference type="ARBA" id="ARBA00023054"/>
    </source>
</evidence>
<keyword evidence="11" id="KW-1185">Reference proteome</keyword>
<comment type="subcellular location">
    <subcellularLocation>
        <location evidence="1">Mitochondrion</location>
    </subcellularLocation>
</comment>
<dbReference type="Proteomes" id="UP001258017">
    <property type="component" value="Unassembled WGS sequence"/>
</dbReference>
<gene>
    <name evidence="10" type="ORF">KPH14_004682</name>
</gene>
<evidence type="ECO:0000256" key="7">
    <source>
        <dbReference type="ARBA" id="ARBA00038016"/>
    </source>
</evidence>
<dbReference type="PANTHER" id="PTHR11362:SF133">
    <property type="entry name" value="LARGE RIBOSOMAL SUBUNIT PROTEIN ML38"/>
    <property type="match status" value="1"/>
</dbReference>
<keyword evidence="4" id="KW-0175">Coiled coil</keyword>
<evidence type="ECO:0000256" key="6">
    <source>
        <dbReference type="ARBA" id="ARBA00023274"/>
    </source>
</evidence>
<reference evidence="10" key="1">
    <citation type="submission" date="2021-08" db="EMBL/GenBank/DDBJ databases">
        <authorList>
            <person name="Misof B."/>
            <person name="Oliver O."/>
            <person name="Podsiadlowski L."/>
            <person name="Donath A."/>
            <person name="Peters R."/>
            <person name="Mayer C."/>
            <person name="Rust J."/>
            <person name="Gunkel S."/>
            <person name="Lesny P."/>
            <person name="Martin S."/>
            <person name="Oeyen J.P."/>
            <person name="Petersen M."/>
            <person name="Panagiotis P."/>
            <person name="Wilbrandt J."/>
            <person name="Tanja T."/>
        </authorList>
    </citation>
    <scope>NUCLEOTIDE SEQUENCE</scope>
    <source>
        <strain evidence="10">GBR_01_08_01A</strain>
        <tissue evidence="10">Thorax + abdomen</tissue>
    </source>
</reference>
<name>A0AAD9VPJ2_9HYME</name>
<keyword evidence="5" id="KW-0496">Mitochondrion</keyword>
<dbReference type="CDD" id="cd00866">
    <property type="entry name" value="PEBP_euk"/>
    <property type="match status" value="1"/>
</dbReference>
<dbReference type="GO" id="GO:0005743">
    <property type="term" value="C:mitochondrial inner membrane"/>
    <property type="evidence" value="ECO:0007669"/>
    <property type="project" value="UniProtKB-ARBA"/>
</dbReference>
<evidence type="ECO:0000313" key="11">
    <source>
        <dbReference type="Proteomes" id="UP001258017"/>
    </source>
</evidence>
<keyword evidence="2" id="KW-0809">Transit peptide</keyword>
<evidence type="ECO:0000256" key="1">
    <source>
        <dbReference type="ARBA" id="ARBA00004173"/>
    </source>
</evidence>
<dbReference type="InterPro" id="IPR008914">
    <property type="entry name" value="PEBP"/>
</dbReference>
<dbReference type="InterPro" id="IPR035810">
    <property type="entry name" value="PEBP_euk"/>
</dbReference>
<evidence type="ECO:0000256" key="5">
    <source>
        <dbReference type="ARBA" id="ARBA00023128"/>
    </source>
</evidence>
<comment type="caution">
    <text evidence="10">The sequence shown here is derived from an EMBL/GenBank/DDBJ whole genome shotgun (WGS) entry which is preliminary data.</text>
</comment>
<comment type="similarity">
    <text evidence="7">Belongs to the phosphatidylethanolamine-binding protein family. Mitochondrion-specific ribosomal protein mL38 subfamily.</text>
</comment>
<dbReference type="PANTHER" id="PTHR11362">
    <property type="entry name" value="PHOSPHATIDYLETHANOLAMINE-BINDING PROTEIN"/>
    <property type="match status" value="1"/>
</dbReference>
<dbReference type="GO" id="GO:0005762">
    <property type="term" value="C:mitochondrial large ribosomal subunit"/>
    <property type="evidence" value="ECO:0007669"/>
    <property type="project" value="TreeGrafter"/>
</dbReference>
<dbReference type="AlphaFoldDB" id="A0AAD9VPJ2"/>
<evidence type="ECO:0000256" key="8">
    <source>
        <dbReference type="ARBA" id="ARBA00039444"/>
    </source>
</evidence>
<evidence type="ECO:0000256" key="3">
    <source>
        <dbReference type="ARBA" id="ARBA00022980"/>
    </source>
</evidence>
<dbReference type="SUPFAM" id="SSF49777">
    <property type="entry name" value="PEBP-like"/>
    <property type="match status" value="1"/>
</dbReference>
<evidence type="ECO:0000313" key="10">
    <source>
        <dbReference type="EMBL" id="KAK2582346.1"/>
    </source>
</evidence>
<keyword evidence="6" id="KW-0687">Ribonucleoprotein</keyword>
<dbReference type="FunFam" id="3.90.280.10:FF:000002">
    <property type="entry name" value="39S ribosomal protein L38, mitochondrial"/>
    <property type="match status" value="1"/>
</dbReference>
<sequence>MARRLFPSISIDLLRFNGQQIRHGHHIRGKPPTIARTLQQRLEELRREDPLLSHKVNIGLPISKTSKQQFMEEWSKEVKAHRKDAELERKARKREINIDLDKIKEIWWKTNAPDHICRIAKHYGIYQDLYGDAYFLPTVPLQIDYNLESDDLLARVYHGNVIKPKEASNPPIINYDGSSDTLWTILMTTPDGNLQNSNNEYCHWFIGNIPGNDIAKGEQLIDYLRPIPPRGLGYCRYIFVLYKQDKHIDYTKYKKQQPCLNLSERDWNTLDFYREHQDYITPAGLAFFQSDWDMTLTDFYHFNLQTKEPVFQYDFPEPYIRPQEWFPLRRAFNLYLDRYRDPKEIQKEFLLKKLKKVHPFKAPEPPLKYPNAHAFEISVPSWLRVEKRKERLGQGRVNNIEE</sequence>
<reference evidence="10" key="2">
    <citation type="journal article" date="2023" name="Commun. Biol.">
        <title>Intrasexual cuticular hydrocarbon dimorphism in a wasp sheds light on hydrocarbon biosynthesis genes in Hymenoptera.</title>
        <authorList>
            <person name="Moris V.C."/>
            <person name="Podsiadlowski L."/>
            <person name="Martin S."/>
            <person name="Oeyen J.P."/>
            <person name="Donath A."/>
            <person name="Petersen M."/>
            <person name="Wilbrandt J."/>
            <person name="Misof B."/>
            <person name="Liedtke D."/>
            <person name="Thamm M."/>
            <person name="Scheiner R."/>
            <person name="Schmitt T."/>
            <person name="Niehuis O."/>
        </authorList>
    </citation>
    <scope>NUCLEOTIDE SEQUENCE</scope>
    <source>
        <strain evidence="10">GBR_01_08_01A</strain>
    </source>
</reference>
<proteinExistence type="inferred from homology"/>
<evidence type="ECO:0000256" key="2">
    <source>
        <dbReference type="ARBA" id="ARBA00022946"/>
    </source>
</evidence>
<dbReference type="Gene3D" id="3.90.280.10">
    <property type="entry name" value="PEBP-like"/>
    <property type="match status" value="1"/>
</dbReference>
<protein>
    <recommendedName>
        <fullName evidence="8">Large ribosomal subunit protein mL38</fullName>
    </recommendedName>
    <alternativeName>
        <fullName evidence="9">39S ribosomal protein L38, mitochondrial</fullName>
    </alternativeName>
</protein>